<dbReference type="InterPro" id="IPR003960">
    <property type="entry name" value="ATPase_AAA_CS"/>
</dbReference>
<dbReference type="GO" id="GO:0030163">
    <property type="term" value="P:protein catabolic process"/>
    <property type="evidence" value="ECO:0007669"/>
    <property type="project" value="TreeGrafter"/>
</dbReference>
<dbReference type="InterPro" id="IPR003593">
    <property type="entry name" value="AAA+_ATPase"/>
</dbReference>
<evidence type="ECO:0000256" key="4">
    <source>
        <dbReference type="RuleBase" id="RU003651"/>
    </source>
</evidence>
<keyword evidence="8" id="KW-1185">Reference proteome</keyword>
<dbReference type="GO" id="GO:0016887">
    <property type="term" value="F:ATP hydrolysis activity"/>
    <property type="evidence" value="ECO:0007669"/>
    <property type="project" value="InterPro"/>
</dbReference>
<feature type="domain" description="AAA+ ATPase" evidence="6">
    <location>
        <begin position="289"/>
        <end position="426"/>
    </location>
</feature>
<comment type="similarity">
    <text evidence="4">Belongs to the AAA ATPase family.</text>
</comment>
<dbReference type="GO" id="GO:0006508">
    <property type="term" value="P:proteolysis"/>
    <property type="evidence" value="ECO:0007669"/>
    <property type="project" value="InterPro"/>
</dbReference>
<reference evidence="8" key="1">
    <citation type="submission" date="2019-08" db="EMBL/GenBank/DDBJ databases">
        <title>Limnoglobus roseus gen. nov., sp. nov., a novel freshwater planctomycete with a giant genome from the family Gemmataceae.</title>
        <authorList>
            <person name="Kulichevskaya I.S."/>
            <person name="Naumoff D.G."/>
            <person name="Miroshnikov K."/>
            <person name="Ivanova A."/>
            <person name="Philippov D.A."/>
            <person name="Hakobyan A."/>
            <person name="Rijpstra I.C."/>
            <person name="Sinninghe Damste J.S."/>
            <person name="Liesack W."/>
            <person name="Dedysh S.N."/>
        </authorList>
    </citation>
    <scope>NUCLEOTIDE SEQUENCE [LARGE SCALE GENOMIC DNA]</scope>
    <source>
        <strain evidence="8">PX52</strain>
    </source>
</reference>
<dbReference type="Pfam" id="PF01434">
    <property type="entry name" value="Peptidase_M41"/>
    <property type="match status" value="1"/>
</dbReference>
<dbReference type="OrthoDB" id="9809379at2"/>
<dbReference type="InterPro" id="IPR003959">
    <property type="entry name" value="ATPase_AAA_core"/>
</dbReference>
<dbReference type="SUPFAM" id="SSF52540">
    <property type="entry name" value="P-loop containing nucleoside triphosphate hydrolases"/>
    <property type="match status" value="1"/>
</dbReference>
<dbReference type="Gene3D" id="3.40.50.300">
    <property type="entry name" value="P-loop containing nucleotide triphosphate hydrolases"/>
    <property type="match status" value="1"/>
</dbReference>
<dbReference type="PANTHER" id="PTHR23076:SF97">
    <property type="entry name" value="ATP-DEPENDENT ZINC METALLOPROTEASE YME1L1"/>
    <property type="match status" value="1"/>
</dbReference>
<dbReference type="SUPFAM" id="SSF140990">
    <property type="entry name" value="FtsH protease domain-like"/>
    <property type="match status" value="1"/>
</dbReference>
<protein>
    <submittedName>
        <fullName evidence="7">ATP-binding protein</fullName>
    </submittedName>
</protein>
<dbReference type="GO" id="GO:0005886">
    <property type="term" value="C:plasma membrane"/>
    <property type="evidence" value="ECO:0007669"/>
    <property type="project" value="TreeGrafter"/>
</dbReference>
<evidence type="ECO:0000256" key="5">
    <source>
        <dbReference type="SAM" id="MobiDB-lite"/>
    </source>
</evidence>
<sequence length="718" mass="79559">MSLSIPEKDLPAALTPDQAVEAAYSAELAEVAAQLVRGLPCLVECDKELAPYLFANVRNRLRDRNIRCVYLDGRPREADAAAGGPPMGLIGTMIGQLREAVRGAVERRVVVLPHLDLLTTSQGGLTSEAREVIPLLYENPELVWLGFKDPSFPLPKVIENLFPHRLSILGIGRNRLRHLVTQKEARKFGRGFNPWQLYKYVSGVNAVRIRRLLSTLEGEDYPADSKTAYRHLRNATLTGAMEIPNIDLQAEIGGYDKVKKRLREEVLDVLQKRDTANNPEDVARLEELIPRGMIFWGPPGTGKTFFAKAIATAIGAAIQIVSGPELKSKWVGESEENLRQIFHKARQSAPSIIVFDELDSFATARGTYTGSGVEHSMVNQLLTEMDGFHKEELVFVVGTTNFVESLDPALLRPGRFEFHLHIPYPEPADRRAIIEIYNKKMRLGMTDEAIDYAVKRTNDYVIGAAAGTRYSGDHLQALCRSIARLRLRDGLDSTTDSDLVERALTEWVERPKMTKAEETVLATHEAGHAVVAMFCDHAPPIERITIASEMHWAFGYVRYADHAHKYIQTVNTYLDLICVALGAREAERVFLKDLSLGATGDLNSATAIARELVEAHGLAGGDLGQVQFMDMQTGRRRADLSPATLDAIDARVAEILEQQRKRAEGIVTEQKALIATLRDLLLEKKTIDSKSLGQLLPNAKKLKKPADNTTDAEATGKA</sequence>
<evidence type="ECO:0000313" key="8">
    <source>
        <dbReference type="Proteomes" id="UP000324974"/>
    </source>
</evidence>
<evidence type="ECO:0000313" key="7">
    <source>
        <dbReference type="EMBL" id="QEL14000.1"/>
    </source>
</evidence>
<dbReference type="PANTHER" id="PTHR23076">
    <property type="entry name" value="METALLOPROTEASE M41 FTSH"/>
    <property type="match status" value="1"/>
</dbReference>
<dbReference type="InterPro" id="IPR027417">
    <property type="entry name" value="P-loop_NTPase"/>
</dbReference>
<evidence type="ECO:0000256" key="1">
    <source>
        <dbReference type="ARBA" id="ARBA00022741"/>
    </source>
</evidence>
<proteinExistence type="inferred from homology"/>
<dbReference type="Gene3D" id="1.10.8.60">
    <property type="match status" value="1"/>
</dbReference>
<dbReference type="SMART" id="SM00382">
    <property type="entry name" value="AAA"/>
    <property type="match status" value="1"/>
</dbReference>
<gene>
    <name evidence="7" type="ORF">PX52LOC_00861</name>
</gene>
<feature type="region of interest" description="Disordered" evidence="5">
    <location>
        <begin position="698"/>
        <end position="718"/>
    </location>
</feature>
<dbReference type="InterPro" id="IPR037219">
    <property type="entry name" value="Peptidase_M41-like"/>
</dbReference>
<dbReference type="Proteomes" id="UP000324974">
    <property type="component" value="Chromosome"/>
</dbReference>
<accession>A0A5C1A5N5</accession>
<keyword evidence="1 4" id="KW-0547">Nucleotide-binding</keyword>
<dbReference type="FunFam" id="3.40.50.300:FF:001025">
    <property type="entry name" value="ATPase family, AAA domain-containing 2B"/>
    <property type="match status" value="1"/>
</dbReference>
<evidence type="ECO:0000256" key="2">
    <source>
        <dbReference type="ARBA" id="ARBA00022840"/>
    </source>
</evidence>
<dbReference type="PROSITE" id="PS00674">
    <property type="entry name" value="AAA"/>
    <property type="match status" value="1"/>
</dbReference>
<dbReference type="AlphaFoldDB" id="A0A5C1A5N5"/>
<dbReference type="GO" id="GO:0004222">
    <property type="term" value="F:metalloendopeptidase activity"/>
    <property type="evidence" value="ECO:0007669"/>
    <property type="project" value="InterPro"/>
</dbReference>
<dbReference type="Pfam" id="PF00004">
    <property type="entry name" value="AAA"/>
    <property type="match status" value="1"/>
</dbReference>
<dbReference type="InterPro" id="IPR000642">
    <property type="entry name" value="Peptidase_M41"/>
</dbReference>
<dbReference type="KEGG" id="lrs:PX52LOC_00861"/>
<evidence type="ECO:0000256" key="3">
    <source>
        <dbReference type="ARBA" id="ARBA00023054"/>
    </source>
</evidence>
<name>A0A5C1A5N5_9BACT</name>
<keyword evidence="2 4" id="KW-0067">ATP-binding</keyword>
<dbReference type="EMBL" id="CP042425">
    <property type="protein sequence ID" value="QEL14000.1"/>
    <property type="molecule type" value="Genomic_DNA"/>
</dbReference>
<organism evidence="7 8">
    <name type="scientific">Limnoglobus roseus</name>
    <dbReference type="NCBI Taxonomy" id="2598579"/>
    <lineage>
        <taxon>Bacteria</taxon>
        <taxon>Pseudomonadati</taxon>
        <taxon>Planctomycetota</taxon>
        <taxon>Planctomycetia</taxon>
        <taxon>Gemmatales</taxon>
        <taxon>Gemmataceae</taxon>
        <taxon>Limnoglobus</taxon>
    </lineage>
</organism>
<keyword evidence="3" id="KW-0175">Coiled coil</keyword>
<dbReference type="GO" id="GO:0004176">
    <property type="term" value="F:ATP-dependent peptidase activity"/>
    <property type="evidence" value="ECO:0007669"/>
    <property type="project" value="InterPro"/>
</dbReference>
<dbReference type="Gene3D" id="1.20.58.760">
    <property type="entry name" value="Peptidase M41"/>
    <property type="match status" value="1"/>
</dbReference>
<evidence type="ECO:0000259" key="6">
    <source>
        <dbReference type="SMART" id="SM00382"/>
    </source>
</evidence>
<dbReference type="RefSeq" id="WP_149108924.1">
    <property type="nucleotide sequence ID" value="NZ_CP042425.1"/>
</dbReference>
<dbReference type="GO" id="GO:0005524">
    <property type="term" value="F:ATP binding"/>
    <property type="evidence" value="ECO:0007669"/>
    <property type="project" value="UniProtKB-KW"/>
</dbReference>